<dbReference type="GeneID" id="17281757"/>
<name>A0A0D3KL52_EMIH1</name>
<dbReference type="Proteomes" id="UP000013827">
    <property type="component" value="Unassembled WGS sequence"/>
</dbReference>
<protein>
    <submittedName>
        <fullName evidence="2">Uncharacterized protein</fullName>
    </submittedName>
</protein>
<keyword evidence="3" id="KW-1185">Reference proteome</keyword>
<evidence type="ECO:0000256" key="1">
    <source>
        <dbReference type="SAM" id="MobiDB-lite"/>
    </source>
</evidence>
<dbReference type="KEGG" id="ehx:EMIHUDRAFT_362423"/>
<dbReference type="EnsemblProtists" id="EOD36487">
    <property type="protein sequence ID" value="EOD36487"/>
    <property type="gene ID" value="EMIHUDRAFT_362423"/>
</dbReference>
<feature type="region of interest" description="Disordered" evidence="1">
    <location>
        <begin position="1"/>
        <end position="24"/>
    </location>
</feature>
<proteinExistence type="predicted"/>
<feature type="region of interest" description="Disordered" evidence="1">
    <location>
        <begin position="55"/>
        <end position="95"/>
    </location>
</feature>
<organism evidence="2 3">
    <name type="scientific">Emiliania huxleyi (strain CCMP1516)</name>
    <dbReference type="NCBI Taxonomy" id="280463"/>
    <lineage>
        <taxon>Eukaryota</taxon>
        <taxon>Haptista</taxon>
        <taxon>Haptophyta</taxon>
        <taxon>Prymnesiophyceae</taxon>
        <taxon>Isochrysidales</taxon>
        <taxon>Noelaerhabdaceae</taxon>
        <taxon>Emiliania</taxon>
    </lineage>
</organism>
<dbReference type="RefSeq" id="XP_005788916.1">
    <property type="nucleotide sequence ID" value="XM_005788859.1"/>
</dbReference>
<evidence type="ECO:0000313" key="2">
    <source>
        <dbReference type="EnsemblProtists" id="EOD36487"/>
    </source>
</evidence>
<dbReference type="AlphaFoldDB" id="A0A0D3KL52"/>
<dbReference type="HOGENOM" id="CLU_2377197_0_0_1"/>
<evidence type="ECO:0000313" key="3">
    <source>
        <dbReference type="Proteomes" id="UP000013827"/>
    </source>
</evidence>
<sequence length="95" mass="9583">MLGQGGRLEESAAPRGGIPPVPRAPVEERVVLDFALGVDERPRITVTSARTATASLVAQGRGRRPTGGAPGALAGAVGHGTTGRAPPPIEAASRR</sequence>
<reference evidence="3" key="1">
    <citation type="journal article" date="2013" name="Nature">
        <title>Pan genome of the phytoplankton Emiliania underpins its global distribution.</title>
        <authorList>
            <person name="Read B.A."/>
            <person name="Kegel J."/>
            <person name="Klute M.J."/>
            <person name="Kuo A."/>
            <person name="Lefebvre S.C."/>
            <person name="Maumus F."/>
            <person name="Mayer C."/>
            <person name="Miller J."/>
            <person name="Monier A."/>
            <person name="Salamov A."/>
            <person name="Young J."/>
            <person name="Aguilar M."/>
            <person name="Claverie J.M."/>
            <person name="Frickenhaus S."/>
            <person name="Gonzalez K."/>
            <person name="Herman E.K."/>
            <person name="Lin Y.C."/>
            <person name="Napier J."/>
            <person name="Ogata H."/>
            <person name="Sarno A.F."/>
            <person name="Shmutz J."/>
            <person name="Schroeder D."/>
            <person name="de Vargas C."/>
            <person name="Verret F."/>
            <person name="von Dassow P."/>
            <person name="Valentin K."/>
            <person name="Van de Peer Y."/>
            <person name="Wheeler G."/>
            <person name="Dacks J.B."/>
            <person name="Delwiche C.F."/>
            <person name="Dyhrman S.T."/>
            <person name="Glockner G."/>
            <person name="John U."/>
            <person name="Richards T."/>
            <person name="Worden A.Z."/>
            <person name="Zhang X."/>
            <person name="Grigoriev I.V."/>
            <person name="Allen A.E."/>
            <person name="Bidle K."/>
            <person name="Borodovsky M."/>
            <person name="Bowler C."/>
            <person name="Brownlee C."/>
            <person name="Cock J.M."/>
            <person name="Elias M."/>
            <person name="Gladyshev V.N."/>
            <person name="Groth M."/>
            <person name="Guda C."/>
            <person name="Hadaegh A."/>
            <person name="Iglesias-Rodriguez M.D."/>
            <person name="Jenkins J."/>
            <person name="Jones B.M."/>
            <person name="Lawson T."/>
            <person name="Leese F."/>
            <person name="Lindquist E."/>
            <person name="Lobanov A."/>
            <person name="Lomsadze A."/>
            <person name="Malik S.B."/>
            <person name="Marsh M.E."/>
            <person name="Mackinder L."/>
            <person name="Mock T."/>
            <person name="Mueller-Roeber B."/>
            <person name="Pagarete A."/>
            <person name="Parker M."/>
            <person name="Probert I."/>
            <person name="Quesneville H."/>
            <person name="Raines C."/>
            <person name="Rensing S.A."/>
            <person name="Riano-Pachon D.M."/>
            <person name="Richier S."/>
            <person name="Rokitta S."/>
            <person name="Shiraiwa Y."/>
            <person name="Soanes D.M."/>
            <person name="van der Giezen M."/>
            <person name="Wahlund T.M."/>
            <person name="Williams B."/>
            <person name="Wilson W."/>
            <person name="Wolfe G."/>
            <person name="Wurch L.L."/>
        </authorList>
    </citation>
    <scope>NUCLEOTIDE SEQUENCE</scope>
</reference>
<reference evidence="2" key="2">
    <citation type="submission" date="2024-10" db="UniProtKB">
        <authorList>
            <consortium name="EnsemblProtists"/>
        </authorList>
    </citation>
    <scope>IDENTIFICATION</scope>
</reference>
<dbReference type="PaxDb" id="2903-EOD36487"/>
<accession>A0A0D3KL52</accession>